<name>A0A1S1HB65_9SPHN</name>
<organism evidence="3 4">
    <name type="scientific">Edaphosphingomonas haloaromaticamans</name>
    <dbReference type="NCBI Taxonomy" id="653954"/>
    <lineage>
        <taxon>Bacteria</taxon>
        <taxon>Pseudomonadati</taxon>
        <taxon>Pseudomonadota</taxon>
        <taxon>Alphaproteobacteria</taxon>
        <taxon>Sphingomonadales</taxon>
        <taxon>Rhizorhabdaceae</taxon>
        <taxon>Edaphosphingomonas</taxon>
    </lineage>
</organism>
<evidence type="ECO:0000256" key="1">
    <source>
        <dbReference type="SAM" id="Coils"/>
    </source>
</evidence>
<keyword evidence="2" id="KW-0812">Transmembrane</keyword>
<keyword evidence="1" id="KW-0175">Coiled coil</keyword>
<proteinExistence type="predicted"/>
<feature type="transmembrane region" description="Helical" evidence="2">
    <location>
        <begin position="74"/>
        <end position="92"/>
    </location>
</feature>
<dbReference type="RefSeq" id="WP_070932175.1">
    <property type="nucleotide sequence ID" value="NZ_MIPT01000001.1"/>
</dbReference>
<accession>A0A1S1HB65</accession>
<comment type="caution">
    <text evidence="3">The sequence shown here is derived from an EMBL/GenBank/DDBJ whole genome shotgun (WGS) entry which is preliminary data.</text>
</comment>
<dbReference type="Proteomes" id="UP000179467">
    <property type="component" value="Unassembled WGS sequence"/>
</dbReference>
<sequence length="297" mass="29921">MSTSYDAAAVRHETPVALPLRSRLSWPAIFAGITLAIALQLVLALLGTGIGFSLVDPVRGTTPGANSFGIGAGLYWIVSMMISLGAGSYAAARVAGAHDRFDGLVHGLTIWGLTSILTVYLITSAVGGIIGGAFRTVGGVASAAGQSVGATAPAIARAAGVDDFDIRNEAAAYLTTVPADPAAMSPQEAQKEVARQLPDLAASGAKGAQAESRIVAIVAAQQKISEAEARRKVEAAKARFVAARNDAVQTAKTTVDTAAGGAAGTSFLVVVALIIGAASAGFGGIVGGRRDEVIVRQ</sequence>
<feature type="transmembrane region" description="Helical" evidence="2">
    <location>
        <begin position="104"/>
        <end position="130"/>
    </location>
</feature>
<evidence type="ECO:0008006" key="5">
    <source>
        <dbReference type="Google" id="ProtNLM"/>
    </source>
</evidence>
<keyword evidence="2" id="KW-1133">Transmembrane helix</keyword>
<evidence type="ECO:0000313" key="4">
    <source>
        <dbReference type="Proteomes" id="UP000179467"/>
    </source>
</evidence>
<feature type="coiled-coil region" evidence="1">
    <location>
        <begin position="217"/>
        <end position="246"/>
    </location>
</feature>
<evidence type="ECO:0000313" key="3">
    <source>
        <dbReference type="EMBL" id="OHT18553.1"/>
    </source>
</evidence>
<dbReference type="EMBL" id="MIPT01000001">
    <property type="protein sequence ID" value="OHT18553.1"/>
    <property type="molecule type" value="Genomic_DNA"/>
</dbReference>
<feature type="transmembrane region" description="Helical" evidence="2">
    <location>
        <begin position="267"/>
        <end position="287"/>
    </location>
</feature>
<protein>
    <recommendedName>
        <fullName evidence="5">PhnA-like protein</fullName>
    </recommendedName>
</protein>
<reference evidence="3 4" key="1">
    <citation type="submission" date="2016-09" db="EMBL/GenBank/DDBJ databases">
        <title>Metabolic pathway, cell adaptation mechanisms and a novel monoxygenase revealed through proteogenomic-transcription analysis of a Sphingomonas haloaromaticamans strain degrading the fungicide ortho-phenylphenol.</title>
        <authorList>
            <person name="Perruchon C."/>
            <person name="Papadopoulou E.S."/>
            <person name="Rousidou C."/>
            <person name="Vasileiadis S."/>
            <person name="Tanou G."/>
            <person name="Amoutzias G."/>
            <person name="Molassiotis A."/>
            <person name="Karpouzas D.G."/>
        </authorList>
    </citation>
    <scope>NUCLEOTIDE SEQUENCE [LARGE SCALE GENOMIC DNA]</scope>
    <source>
        <strain evidence="3 4">P3</strain>
    </source>
</reference>
<keyword evidence="4" id="KW-1185">Reference proteome</keyword>
<feature type="transmembrane region" description="Helical" evidence="2">
    <location>
        <begin position="28"/>
        <end position="54"/>
    </location>
</feature>
<dbReference type="OrthoDB" id="7585905at2"/>
<gene>
    <name evidence="3" type="ORF">BHE75_00527</name>
</gene>
<evidence type="ECO:0000256" key="2">
    <source>
        <dbReference type="SAM" id="Phobius"/>
    </source>
</evidence>
<keyword evidence="2" id="KW-0472">Membrane</keyword>
<dbReference type="AlphaFoldDB" id="A0A1S1HB65"/>